<feature type="domain" description="Periplasmic copper-binding protein NosD beta helix" evidence="1">
    <location>
        <begin position="22"/>
        <end position="149"/>
    </location>
</feature>
<accession>A0ABQ6JHV1</accession>
<keyword evidence="3" id="KW-1185">Reference proteome</keyword>
<protein>
    <recommendedName>
        <fullName evidence="1">Periplasmic copper-binding protein NosD beta helix domain-containing protein</fullName>
    </recommendedName>
</protein>
<dbReference type="EMBL" id="BSUZ01000001">
    <property type="protein sequence ID" value="GMA86410.1"/>
    <property type="molecule type" value="Genomic_DNA"/>
</dbReference>
<dbReference type="InterPro" id="IPR007742">
    <property type="entry name" value="NosD_dom"/>
</dbReference>
<evidence type="ECO:0000313" key="3">
    <source>
        <dbReference type="Proteomes" id="UP001157017"/>
    </source>
</evidence>
<dbReference type="Pfam" id="PF05048">
    <property type="entry name" value="NosD"/>
    <property type="match status" value="1"/>
</dbReference>
<evidence type="ECO:0000259" key="1">
    <source>
        <dbReference type="Pfam" id="PF05048"/>
    </source>
</evidence>
<dbReference type="Gene3D" id="2.160.20.10">
    <property type="entry name" value="Single-stranded right-handed beta-helix, Pectin lyase-like"/>
    <property type="match status" value="1"/>
</dbReference>
<dbReference type="InterPro" id="IPR011050">
    <property type="entry name" value="Pectin_lyase_fold/virulence"/>
</dbReference>
<dbReference type="SUPFAM" id="SSF51126">
    <property type="entry name" value="Pectin lyase-like"/>
    <property type="match status" value="1"/>
</dbReference>
<comment type="caution">
    <text evidence="2">The sequence shown here is derived from an EMBL/GenBank/DDBJ whole genome shotgun (WGS) entry which is preliminary data.</text>
</comment>
<gene>
    <name evidence="2" type="ORF">GCM10025868_16600</name>
</gene>
<dbReference type="Proteomes" id="UP001157017">
    <property type="component" value="Unassembled WGS sequence"/>
</dbReference>
<evidence type="ECO:0000313" key="2">
    <source>
        <dbReference type="EMBL" id="GMA86410.1"/>
    </source>
</evidence>
<reference evidence="3" key="1">
    <citation type="journal article" date="2019" name="Int. J. Syst. Evol. Microbiol.">
        <title>The Global Catalogue of Microorganisms (GCM) 10K type strain sequencing project: providing services to taxonomists for standard genome sequencing and annotation.</title>
        <authorList>
            <consortium name="The Broad Institute Genomics Platform"/>
            <consortium name="The Broad Institute Genome Sequencing Center for Infectious Disease"/>
            <person name="Wu L."/>
            <person name="Ma J."/>
        </authorList>
    </citation>
    <scope>NUCLEOTIDE SEQUENCE [LARGE SCALE GENOMIC DNA]</scope>
    <source>
        <strain evidence="3">NBRC 108730</strain>
    </source>
</reference>
<dbReference type="InterPro" id="IPR012334">
    <property type="entry name" value="Pectin_lyas_fold"/>
</dbReference>
<proteinExistence type="predicted"/>
<name>A0ABQ6JHV1_9ACTN</name>
<organism evidence="2 3">
    <name type="scientific">Angustibacter aerolatus</name>
    <dbReference type="NCBI Taxonomy" id="1162965"/>
    <lineage>
        <taxon>Bacteria</taxon>
        <taxon>Bacillati</taxon>
        <taxon>Actinomycetota</taxon>
        <taxon>Actinomycetes</taxon>
        <taxon>Kineosporiales</taxon>
        <taxon>Kineosporiaceae</taxon>
    </lineage>
</organism>
<sequence length="222" mass="22487">MTVAGSNFTGNTLSGMTAFSAAAEVGSSRFAGSPTGIEAAESRLTLRGSDVDRNRTGLLCSRSVCDVRGTTVHRSGTGVQTVQGRLVLRSDEVRGNDVGVAVNATGGAGPDEVALNHISGNGTGVLVGSLADVSVQRNRIDGNGVGIATAPGTTGYRLTAERNTLDRNHDGMLLDAGLARLGRDVVRDSTDWGIRAPGAVDLGGNVGTGNGHVPQCLGVTCS</sequence>